<keyword evidence="1" id="KW-0472">Membrane</keyword>
<dbReference type="AlphaFoldDB" id="A0AAW8F620"/>
<reference evidence="2" key="1">
    <citation type="submission" date="2023-07" db="EMBL/GenBank/DDBJ databases">
        <title>Comparative genomics of wheat-associated soil bacteria to identify genetic determinants of phenazine resistance.</title>
        <authorList>
            <person name="Mouncey N."/>
        </authorList>
    </citation>
    <scope>NUCLEOTIDE SEQUENCE</scope>
    <source>
        <strain evidence="2">V4I22</strain>
    </source>
</reference>
<dbReference type="EMBL" id="JAUSZV010000005">
    <property type="protein sequence ID" value="MDQ0904815.1"/>
    <property type="molecule type" value="Genomic_DNA"/>
</dbReference>
<feature type="transmembrane region" description="Helical" evidence="1">
    <location>
        <begin position="12"/>
        <end position="35"/>
    </location>
</feature>
<keyword evidence="1" id="KW-1133">Transmembrane helix</keyword>
<dbReference type="Proteomes" id="UP001234216">
    <property type="component" value="Unassembled WGS sequence"/>
</dbReference>
<keyword evidence="1" id="KW-0812">Transmembrane</keyword>
<accession>A0AAW8F620</accession>
<feature type="transmembrane region" description="Helical" evidence="1">
    <location>
        <begin position="55"/>
        <end position="73"/>
    </location>
</feature>
<evidence type="ECO:0000313" key="2">
    <source>
        <dbReference type="EMBL" id="MDQ0904815.1"/>
    </source>
</evidence>
<sequence>MGDIARGVLGGGWALLVGWILPTALNLAAYTLAIAPSLHRPTVLDPRWTASYGPTALLMFVAAVLLGLALNALQTPLYRVLEGYALWPTAAYE</sequence>
<comment type="caution">
    <text evidence="2">The sequence shown here is derived from an EMBL/GenBank/DDBJ whole genome shotgun (WGS) entry which is preliminary data.</text>
</comment>
<protein>
    <submittedName>
        <fullName evidence="2">Uncharacterized protein</fullName>
    </submittedName>
</protein>
<dbReference type="RefSeq" id="WP_306972345.1">
    <property type="nucleotide sequence ID" value="NZ_JAUSZV010000005.1"/>
</dbReference>
<gene>
    <name evidence="2" type="ORF">QFZ22_000800</name>
</gene>
<name>A0AAW8F620_9ACTN</name>
<evidence type="ECO:0000256" key="1">
    <source>
        <dbReference type="SAM" id="Phobius"/>
    </source>
</evidence>
<proteinExistence type="predicted"/>
<organism evidence="2 3">
    <name type="scientific">Streptomyces canus</name>
    <dbReference type="NCBI Taxonomy" id="58343"/>
    <lineage>
        <taxon>Bacteria</taxon>
        <taxon>Bacillati</taxon>
        <taxon>Actinomycetota</taxon>
        <taxon>Actinomycetes</taxon>
        <taxon>Kitasatosporales</taxon>
        <taxon>Streptomycetaceae</taxon>
        <taxon>Streptomyces</taxon>
        <taxon>Streptomyces aurantiacus group</taxon>
    </lineage>
</organism>
<evidence type="ECO:0000313" key="3">
    <source>
        <dbReference type="Proteomes" id="UP001234216"/>
    </source>
</evidence>